<proteinExistence type="predicted"/>
<protein>
    <recommendedName>
        <fullName evidence="3">Phytanoyl-CoA dioxygenase</fullName>
    </recommendedName>
</protein>
<dbReference type="Gene3D" id="2.60.120.620">
    <property type="entry name" value="q2cbj1_9rhob like domain"/>
    <property type="match status" value="1"/>
</dbReference>
<evidence type="ECO:0000313" key="2">
    <source>
        <dbReference type="Proteomes" id="UP000561459"/>
    </source>
</evidence>
<dbReference type="EMBL" id="JACIDY010000002">
    <property type="protein sequence ID" value="MBB3939148.1"/>
    <property type="molecule type" value="Genomic_DNA"/>
</dbReference>
<organism evidence="1 2">
    <name type="scientific">Novosphingobium fluoreni</name>
    <dbReference type="NCBI Taxonomy" id="1391222"/>
    <lineage>
        <taxon>Bacteria</taxon>
        <taxon>Pseudomonadati</taxon>
        <taxon>Pseudomonadota</taxon>
        <taxon>Alphaproteobacteria</taxon>
        <taxon>Sphingomonadales</taxon>
        <taxon>Sphingomonadaceae</taxon>
        <taxon>Novosphingobium</taxon>
    </lineage>
</organism>
<evidence type="ECO:0008006" key="3">
    <source>
        <dbReference type="Google" id="ProtNLM"/>
    </source>
</evidence>
<dbReference type="Pfam" id="PF05721">
    <property type="entry name" value="PhyH"/>
    <property type="match status" value="1"/>
</dbReference>
<evidence type="ECO:0000313" key="1">
    <source>
        <dbReference type="EMBL" id="MBB3939148.1"/>
    </source>
</evidence>
<reference evidence="1 2" key="1">
    <citation type="submission" date="2020-08" db="EMBL/GenBank/DDBJ databases">
        <title>Genomic Encyclopedia of Type Strains, Phase IV (KMG-IV): sequencing the most valuable type-strain genomes for metagenomic binning, comparative biology and taxonomic classification.</title>
        <authorList>
            <person name="Goeker M."/>
        </authorList>
    </citation>
    <scope>NUCLEOTIDE SEQUENCE [LARGE SCALE GENOMIC DNA]</scope>
    <source>
        <strain evidence="1 2">DSM 27568</strain>
    </source>
</reference>
<sequence>MKPPTFRSFKASHGLVESSRSFIPKVRASAIAKAGSGSLAKTMLTDTGFDHLTLEEHGVALFRGAVLPHLKNLEAILASLPAEQAGVRISGLSALEAYVGPGGPIGFVARQALGGMGKAVRAVLFDKTESTNWSLAWHQDRTICVRHQADVEGYGPWSIKAGLHHVAPPYDLLARMVTLRVHLDDVPSTNAPLLIAPGSHKMGRVPADAVERAARLCGTIACTALAGDIWAYSTPILHASEAAVTPKRRRVLQIDFSTQELPEGLAWLGVT</sequence>
<gene>
    <name evidence="1" type="ORF">GGR39_000788</name>
</gene>
<dbReference type="GO" id="GO:0016706">
    <property type="term" value="F:2-oxoglutarate-dependent dioxygenase activity"/>
    <property type="evidence" value="ECO:0007669"/>
    <property type="project" value="UniProtKB-ARBA"/>
</dbReference>
<dbReference type="Proteomes" id="UP000561459">
    <property type="component" value="Unassembled WGS sequence"/>
</dbReference>
<accession>A0A7W6C1K7</accession>
<comment type="caution">
    <text evidence="1">The sequence shown here is derived from an EMBL/GenBank/DDBJ whole genome shotgun (WGS) entry which is preliminary data.</text>
</comment>
<dbReference type="SUPFAM" id="SSF51197">
    <property type="entry name" value="Clavaminate synthase-like"/>
    <property type="match status" value="1"/>
</dbReference>
<dbReference type="RefSeq" id="WP_246388306.1">
    <property type="nucleotide sequence ID" value="NZ_JACIDY010000002.1"/>
</dbReference>
<dbReference type="InterPro" id="IPR008775">
    <property type="entry name" value="Phytyl_CoA_dOase-like"/>
</dbReference>
<name>A0A7W6C1K7_9SPHN</name>
<keyword evidence="2" id="KW-1185">Reference proteome</keyword>
<dbReference type="AlphaFoldDB" id="A0A7W6C1K7"/>